<evidence type="ECO:0000313" key="2">
    <source>
        <dbReference type="EMBL" id="TKA31706.1"/>
    </source>
</evidence>
<organism evidence="2 3">
    <name type="scientific">Salinomyces thailandicus</name>
    <dbReference type="NCBI Taxonomy" id="706561"/>
    <lineage>
        <taxon>Eukaryota</taxon>
        <taxon>Fungi</taxon>
        <taxon>Dikarya</taxon>
        <taxon>Ascomycota</taxon>
        <taxon>Pezizomycotina</taxon>
        <taxon>Dothideomycetes</taxon>
        <taxon>Dothideomycetidae</taxon>
        <taxon>Mycosphaerellales</taxon>
        <taxon>Teratosphaeriaceae</taxon>
        <taxon>Salinomyces</taxon>
    </lineage>
</organism>
<dbReference type="AlphaFoldDB" id="A0A4U0UB54"/>
<reference evidence="2 3" key="1">
    <citation type="submission" date="2017-03" db="EMBL/GenBank/DDBJ databases">
        <title>Genomes of endolithic fungi from Antarctica.</title>
        <authorList>
            <person name="Coleine C."/>
            <person name="Masonjones S."/>
            <person name="Stajich J.E."/>
        </authorList>
    </citation>
    <scope>NUCLEOTIDE SEQUENCE [LARGE SCALE GENOMIC DNA]</scope>
    <source>
        <strain evidence="2 3">CCFEE 6315</strain>
    </source>
</reference>
<feature type="region of interest" description="Disordered" evidence="1">
    <location>
        <begin position="140"/>
        <end position="163"/>
    </location>
</feature>
<accession>A0A4U0UB54</accession>
<keyword evidence="3" id="KW-1185">Reference proteome</keyword>
<proteinExistence type="predicted"/>
<dbReference type="Proteomes" id="UP000308549">
    <property type="component" value="Unassembled WGS sequence"/>
</dbReference>
<evidence type="ECO:0000313" key="3">
    <source>
        <dbReference type="Proteomes" id="UP000308549"/>
    </source>
</evidence>
<name>A0A4U0UB54_9PEZI</name>
<feature type="compositionally biased region" description="Low complexity" evidence="1">
    <location>
        <begin position="144"/>
        <end position="158"/>
    </location>
</feature>
<evidence type="ECO:0000256" key="1">
    <source>
        <dbReference type="SAM" id="MobiDB-lite"/>
    </source>
</evidence>
<dbReference type="EMBL" id="NAJL01000007">
    <property type="protein sequence ID" value="TKA31706.1"/>
    <property type="molecule type" value="Genomic_DNA"/>
</dbReference>
<protein>
    <submittedName>
        <fullName evidence="2">Uncharacterized protein</fullName>
    </submittedName>
</protein>
<sequence>METVRQEYVDMHDSDVLNAADSPPNDCLPHSTRPTCRCDCARAAVSAGQDTGSDTGSEMAPENLILADEDGDEGVESDKREVGDLGIVSVSETMKALARHHQCRCQLAFTARDSPPCTIPNSLAVSGILPSESMIVERDRGNESTRSSLTMASTSSSSGFFRRPSPDGLLDAMGAHLDNAAAAAATSSNFHRGPLMLAHKSAYCFNMVVGGDTGHGYPSELSSSQSVSALARQDDFW</sequence>
<gene>
    <name evidence="2" type="ORF">B0A50_01784</name>
</gene>
<comment type="caution">
    <text evidence="2">The sequence shown here is derived from an EMBL/GenBank/DDBJ whole genome shotgun (WGS) entry which is preliminary data.</text>
</comment>